<sequence>MPDITTNILGDLRDHRLPNLDLNGVFIYPDYGGKSILNIPSSVCSLLDAPGIGAPPLASEILSPLGKDYRRIVLILMDALALHRLQRWMVDGTAPIWSR</sequence>
<protein>
    <submittedName>
        <fullName evidence="1">Uncharacterized protein</fullName>
    </submittedName>
</protein>
<dbReference type="AlphaFoldDB" id="X0S2Q0"/>
<dbReference type="EMBL" id="BARS01002620">
    <property type="protein sequence ID" value="GAF70222.1"/>
    <property type="molecule type" value="Genomic_DNA"/>
</dbReference>
<organism evidence="1">
    <name type="scientific">marine sediment metagenome</name>
    <dbReference type="NCBI Taxonomy" id="412755"/>
    <lineage>
        <taxon>unclassified sequences</taxon>
        <taxon>metagenomes</taxon>
        <taxon>ecological metagenomes</taxon>
    </lineage>
</organism>
<reference evidence="1" key="1">
    <citation type="journal article" date="2014" name="Front. Microbiol.">
        <title>High frequency of phylogenetically diverse reductive dehalogenase-homologous genes in deep subseafloor sedimentary metagenomes.</title>
        <authorList>
            <person name="Kawai M."/>
            <person name="Futagami T."/>
            <person name="Toyoda A."/>
            <person name="Takaki Y."/>
            <person name="Nishi S."/>
            <person name="Hori S."/>
            <person name="Arai W."/>
            <person name="Tsubouchi T."/>
            <person name="Morono Y."/>
            <person name="Uchiyama I."/>
            <person name="Ito T."/>
            <person name="Fujiyama A."/>
            <person name="Inagaki F."/>
            <person name="Takami H."/>
        </authorList>
    </citation>
    <scope>NUCLEOTIDE SEQUENCE</scope>
    <source>
        <strain evidence="1">Expedition CK06-06</strain>
    </source>
</reference>
<accession>X0S2Q0</accession>
<comment type="caution">
    <text evidence="1">The sequence shown here is derived from an EMBL/GenBank/DDBJ whole genome shotgun (WGS) entry which is preliminary data.</text>
</comment>
<gene>
    <name evidence="1" type="ORF">S01H1_05022</name>
</gene>
<evidence type="ECO:0000313" key="1">
    <source>
        <dbReference type="EMBL" id="GAF70222.1"/>
    </source>
</evidence>
<feature type="non-terminal residue" evidence="1">
    <location>
        <position position="99"/>
    </location>
</feature>
<name>X0S2Q0_9ZZZZ</name>
<proteinExistence type="predicted"/>